<dbReference type="InterPro" id="IPR013783">
    <property type="entry name" value="Ig-like_fold"/>
</dbReference>
<feature type="domain" description="Secretion system C-terminal sorting" evidence="2">
    <location>
        <begin position="345"/>
        <end position="419"/>
    </location>
</feature>
<evidence type="ECO:0000313" key="4">
    <source>
        <dbReference type="Proteomes" id="UP000253383"/>
    </source>
</evidence>
<dbReference type="Gene3D" id="2.60.40.10">
    <property type="entry name" value="Immunoglobulins"/>
    <property type="match status" value="1"/>
</dbReference>
<dbReference type="NCBIfam" id="TIGR04183">
    <property type="entry name" value="Por_Secre_tail"/>
    <property type="match status" value="1"/>
</dbReference>
<keyword evidence="4" id="KW-1185">Reference proteome</keyword>
<feature type="chain" id="PRO_5016736660" evidence="1">
    <location>
        <begin position="22"/>
        <end position="421"/>
    </location>
</feature>
<comment type="caution">
    <text evidence="3">The sequence shown here is derived from an EMBL/GenBank/DDBJ whole genome shotgun (WGS) entry which is preliminary data.</text>
</comment>
<dbReference type="EMBL" id="QOWE01000010">
    <property type="protein sequence ID" value="RCR68954.1"/>
    <property type="molecule type" value="Genomic_DNA"/>
</dbReference>
<protein>
    <submittedName>
        <fullName evidence="3">T9SS C-terminal target domain-containing protein</fullName>
    </submittedName>
</protein>
<evidence type="ECO:0000256" key="1">
    <source>
        <dbReference type="SAM" id="SignalP"/>
    </source>
</evidence>
<proteinExistence type="predicted"/>
<gene>
    <name evidence="3" type="ORF">DUE52_13775</name>
</gene>
<sequence length="421" mass="45311">MKKIIYFFVLVVTFLPKSGFAQCTPPVPSCSGCVALTTGNQTLASGTYCITTAISNLTIPSGAVVCMSGGSLTNSNLNGGILIYNSGSLSNLNSNSGDIRVQGTLSNPSNTSFNNVRVIVENGGVLNMNSLDINSSLVVDGGTVNVTNLTRVNGSGSICMANMGQIHTQYFQNNSSNQTTAQSTKGCLSIAQPQDGQTFLNNPLTTSPDVLVCLPGTFTPSNLGSATVTTNCTGCANAMPVTYAYFRAQPLETGVRLEWQTTNELNHRFFIVERSYNALDFSPISGEVIDPFGTQNGRKEYRYTDLGALAETYYYRLKQVDADGTVAYSKILSVILGDQTTAVRVFPNPVANQLSVEFETAETGIIYIEVADLSGKQWLSQRGNKTGKSHSQTLQVQSLPKGFYLVTIRLGNQYFIRKVLK</sequence>
<name>A0A368JQK6_9BACT</name>
<organism evidence="3 4">
    <name type="scientific">Larkinella punicea</name>
    <dbReference type="NCBI Taxonomy" id="2315727"/>
    <lineage>
        <taxon>Bacteria</taxon>
        <taxon>Pseudomonadati</taxon>
        <taxon>Bacteroidota</taxon>
        <taxon>Cytophagia</taxon>
        <taxon>Cytophagales</taxon>
        <taxon>Spirosomataceae</taxon>
        <taxon>Larkinella</taxon>
    </lineage>
</organism>
<dbReference type="Pfam" id="PF18962">
    <property type="entry name" value="Por_Secre_tail"/>
    <property type="match status" value="1"/>
</dbReference>
<dbReference type="AlphaFoldDB" id="A0A368JQK6"/>
<evidence type="ECO:0000259" key="2">
    <source>
        <dbReference type="Pfam" id="PF18962"/>
    </source>
</evidence>
<dbReference type="OrthoDB" id="938768at2"/>
<evidence type="ECO:0000313" key="3">
    <source>
        <dbReference type="EMBL" id="RCR68954.1"/>
    </source>
</evidence>
<dbReference type="RefSeq" id="WP_114406593.1">
    <property type="nucleotide sequence ID" value="NZ_QOWE01000010.1"/>
</dbReference>
<accession>A0A368JQK6</accession>
<dbReference type="Proteomes" id="UP000253383">
    <property type="component" value="Unassembled WGS sequence"/>
</dbReference>
<keyword evidence="1" id="KW-0732">Signal</keyword>
<feature type="signal peptide" evidence="1">
    <location>
        <begin position="1"/>
        <end position="21"/>
    </location>
</feature>
<dbReference type="InterPro" id="IPR026444">
    <property type="entry name" value="Secre_tail"/>
</dbReference>
<reference evidence="3 4" key="1">
    <citation type="submission" date="2018-07" db="EMBL/GenBank/DDBJ databases">
        <title>Genome analysis of Larkinella rosea.</title>
        <authorList>
            <person name="Zhou Z."/>
            <person name="Wang G."/>
        </authorList>
    </citation>
    <scope>NUCLEOTIDE SEQUENCE [LARGE SCALE GENOMIC DNA]</scope>
    <source>
        <strain evidence="4">zzj9</strain>
    </source>
</reference>